<sequence length="174" mass="18207">MPPPEFVPPAPAVEPGPLLADPWPEPVPEPDPDADPEPLELPPPELTPADPSPPRPPWSKGTTADTVSTVGSVDGDTLVDESIAATVITALGPIGTHPSEVWLPQGFPAVCADAKFDMAAAITITLSLIAVFNLNFLGLLMCAPCNVSSPRVHLESQTRCGARMTGCTQPSVRY</sequence>
<feature type="region of interest" description="Disordered" evidence="1">
    <location>
        <begin position="1"/>
        <end position="65"/>
    </location>
</feature>
<evidence type="ECO:0000256" key="1">
    <source>
        <dbReference type="SAM" id="MobiDB-lite"/>
    </source>
</evidence>
<evidence type="ECO:0000256" key="2">
    <source>
        <dbReference type="SAM" id="Phobius"/>
    </source>
</evidence>
<gene>
    <name evidence="3" type="ORF">PQR08_22335</name>
</gene>
<keyword evidence="2" id="KW-0472">Membrane</keyword>
<organism evidence="3 4">
    <name type="scientific">Caballeronia jiangsuensis</name>
    <dbReference type="NCBI Taxonomy" id="1458357"/>
    <lineage>
        <taxon>Bacteria</taxon>
        <taxon>Pseudomonadati</taxon>
        <taxon>Pseudomonadota</taxon>
        <taxon>Betaproteobacteria</taxon>
        <taxon>Burkholderiales</taxon>
        <taxon>Burkholderiaceae</taxon>
        <taxon>Caballeronia</taxon>
    </lineage>
</organism>
<name>A0ABW9CR99_9BURK</name>
<feature type="compositionally biased region" description="Pro residues" evidence="1">
    <location>
        <begin position="39"/>
        <end position="57"/>
    </location>
</feature>
<keyword evidence="2" id="KW-0812">Transmembrane</keyword>
<dbReference type="EMBL" id="JAQQDB010000021">
    <property type="protein sequence ID" value="MFM0520177.1"/>
    <property type="molecule type" value="Genomic_DNA"/>
</dbReference>
<keyword evidence="4" id="KW-1185">Reference proteome</keyword>
<accession>A0ABW9CR99</accession>
<evidence type="ECO:0000313" key="3">
    <source>
        <dbReference type="EMBL" id="MFM0520177.1"/>
    </source>
</evidence>
<evidence type="ECO:0000313" key="4">
    <source>
        <dbReference type="Proteomes" id="UP001629462"/>
    </source>
</evidence>
<proteinExistence type="predicted"/>
<reference evidence="3 4" key="1">
    <citation type="journal article" date="2024" name="Chem. Sci.">
        <title>Discovery of megapolipeptins by genome mining of a Burkholderiales bacteria collection.</title>
        <authorList>
            <person name="Paulo B.S."/>
            <person name="Recchia M.J.J."/>
            <person name="Lee S."/>
            <person name="Fergusson C.H."/>
            <person name="Romanowski S.B."/>
            <person name="Hernandez A."/>
            <person name="Krull N."/>
            <person name="Liu D.Y."/>
            <person name="Cavanagh H."/>
            <person name="Bos A."/>
            <person name="Gray C.A."/>
            <person name="Murphy B.T."/>
            <person name="Linington R.G."/>
            <person name="Eustaquio A.S."/>
        </authorList>
    </citation>
    <scope>NUCLEOTIDE SEQUENCE [LARGE SCALE GENOMIC DNA]</scope>
    <source>
        <strain evidence="3 4">RL17-374-BIF-D</strain>
    </source>
</reference>
<evidence type="ECO:0008006" key="5">
    <source>
        <dbReference type="Google" id="ProtNLM"/>
    </source>
</evidence>
<feature type="transmembrane region" description="Helical" evidence="2">
    <location>
        <begin position="119"/>
        <end position="141"/>
    </location>
</feature>
<comment type="caution">
    <text evidence="3">The sequence shown here is derived from an EMBL/GenBank/DDBJ whole genome shotgun (WGS) entry which is preliminary data.</text>
</comment>
<dbReference type="Proteomes" id="UP001629462">
    <property type="component" value="Unassembled WGS sequence"/>
</dbReference>
<feature type="compositionally biased region" description="Acidic residues" evidence="1">
    <location>
        <begin position="28"/>
        <end position="38"/>
    </location>
</feature>
<feature type="compositionally biased region" description="Pro residues" evidence="1">
    <location>
        <begin position="1"/>
        <end position="14"/>
    </location>
</feature>
<protein>
    <recommendedName>
        <fullName evidence="5">IgA FC receptor</fullName>
    </recommendedName>
</protein>
<dbReference type="RefSeq" id="WP_408162331.1">
    <property type="nucleotide sequence ID" value="NZ_JAQQDB010000021.1"/>
</dbReference>
<keyword evidence="2" id="KW-1133">Transmembrane helix</keyword>